<dbReference type="AlphaFoldDB" id="A0A1E3P4J3"/>
<dbReference type="InterPro" id="IPR002314">
    <property type="entry name" value="aa-tRNA-synt_IIb"/>
</dbReference>
<dbReference type="GO" id="GO:0004828">
    <property type="term" value="F:serine-tRNA ligase activity"/>
    <property type="evidence" value="ECO:0007669"/>
    <property type="project" value="InterPro"/>
</dbReference>
<evidence type="ECO:0000256" key="1">
    <source>
        <dbReference type="ARBA" id="ARBA00034892"/>
    </source>
</evidence>
<reference evidence="3 4" key="1">
    <citation type="journal article" date="2016" name="Proc. Natl. Acad. Sci. U.S.A.">
        <title>Comparative genomics of biotechnologically important yeasts.</title>
        <authorList>
            <person name="Riley R."/>
            <person name="Haridas S."/>
            <person name="Wolfe K.H."/>
            <person name="Lopes M.R."/>
            <person name="Hittinger C.T."/>
            <person name="Goeker M."/>
            <person name="Salamov A.A."/>
            <person name="Wisecaver J.H."/>
            <person name="Long T.M."/>
            <person name="Calvey C.H."/>
            <person name="Aerts A.L."/>
            <person name="Barry K.W."/>
            <person name="Choi C."/>
            <person name="Clum A."/>
            <person name="Coughlan A.Y."/>
            <person name="Deshpande S."/>
            <person name="Douglass A.P."/>
            <person name="Hanson S.J."/>
            <person name="Klenk H.-P."/>
            <person name="LaButti K.M."/>
            <person name="Lapidus A."/>
            <person name="Lindquist E.A."/>
            <person name="Lipzen A.M."/>
            <person name="Meier-Kolthoff J.P."/>
            <person name="Ohm R.A."/>
            <person name="Otillar R.P."/>
            <person name="Pangilinan J.L."/>
            <person name="Peng Y."/>
            <person name="Rokas A."/>
            <person name="Rosa C.A."/>
            <person name="Scheuner C."/>
            <person name="Sibirny A.A."/>
            <person name="Slot J.C."/>
            <person name="Stielow J.B."/>
            <person name="Sun H."/>
            <person name="Kurtzman C.P."/>
            <person name="Blackwell M."/>
            <person name="Grigoriev I.V."/>
            <person name="Jeffries T.W."/>
        </authorList>
    </citation>
    <scope>NUCLEOTIDE SEQUENCE [LARGE SCALE GENOMIC DNA]</scope>
    <source>
        <strain evidence="4">ATCC 58044 / CBS 1984 / NCYC 433 / NRRL Y-366-8</strain>
    </source>
</reference>
<keyword evidence="4" id="KW-1185">Reference proteome</keyword>
<dbReference type="GeneID" id="30197545"/>
<feature type="domain" description="SAP" evidence="2">
    <location>
        <begin position="5"/>
        <end position="39"/>
    </location>
</feature>
<evidence type="ECO:0000259" key="2">
    <source>
        <dbReference type="PROSITE" id="PS50800"/>
    </source>
</evidence>
<proteinExistence type="predicted"/>
<dbReference type="STRING" id="683960.A0A1E3P4J3"/>
<dbReference type="InterPro" id="IPR045864">
    <property type="entry name" value="aa-tRNA-synth_II/BPL/LPL"/>
</dbReference>
<name>A0A1E3P4J3_WICAA</name>
<dbReference type="Proteomes" id="UP000094112">
    <property type="component" value="Unassembled WGS sequence"/>
</dbReference>
<dbReference type="GO" id="GO:0006434">
    <property type="term" value="P:seryl-tRNA aminoacylation"/>
    <property type="evidence" value="ECO:0007669"/>
    <property type="project" value="InterPro"/>
</dbReference>
<dbReference type="InterPro" id="IPR003034">
    <property type="entry name" value="SAP_dom"/>
</dbReference>
<dbReference type="GO" id="GO:0005524">
    <property type="term" value="F:ATP binding"/>
    <property type="evidence" value="ECO:0007669"/>
    <property type="project" value="InterPro"/>
</dbReference>
<dbReference type="SUPFAM" id="SSF55681">
    <property type="entry name" value="Class II aaRS and biotin synthetases"/>
    <property type="match status" value="1"/>
</dbReference>
<accession>A0A1E3P4J3</accession>
<protein>
    <recommendedName>
        <fullName evidence="1">Seryl-tRNA(Ser) synthetase</fullName>
    </recommendedName>
</protein>
<dbReference type="PROSITE" id="PS50800">
    <property type="entry name" value="SAP"/>
    <property type="match status" value="1"/>
</dbReference>
<dbReference type="EMBL" id="KV454210">
    <property type="protein sequence ID" value="ODQ60409.1"/>
    <property type="molecule type" value="Genomic_DNA"/>
</dbReference>
<sequence length="435" mass="49941">MEFHLNEYTLEALKICCADIGISTDAKKQEIVKRLADARIALLKKQLHEEESEQGSESMYQSADEDDKLVSKEEFKTLESAFYEQNALNKEQNKIQKEIGLKFKAKEDASELVKKKDEIEQDADKQLKFKVNQIGNIAHESVVISNDEDNNELVRTWKPEGSADIAKLSHHEVLSRLDGYDPERGVRIVGHRGYFLRNYGVFLNQALINHGLSFLAENEYTPLQAPVMMNKDVMAKTAQLSQFDQELYKVIDGEDEKYLIATLEQPISAYHAGEWFESPAEQLPVQKSWTEFDCMIGLSEEFYKFLRLPYRVVGIVSGELNNAAAKKYDLEAWFPFQQEYKELVPCSNCTDYQSRNLEIRSGIKKMNVDREKKYVHCLNSTLCATEGALCCILENYQTEDGLVIPEVLRKYIPGEPEFIPFLKELPKNSTSQKKK</sequence>
<evidence type="ECO:0000313" key="4">
    <source>
        <dbReference type="Proteomes" id="UP000094112"/>
    </source>
</evidence>
<dbReference type="RefSeq" id="XP_019039616.1">
    <property type="nucleotide sequence ID" value="XM_019180299.1"/>
</dbReference>
<gene>
    <name evidence="3" type="ORF">WICANDRAFT_100555</name>
</gene>
<dbReference type="OrthoDB" id="10264585at2759"/>
<dbReference type="Pfam" id="PF00587">
    <property type="entry name" value="tRNA-synt_2b"/>
    <property type="match status" value="1"/>
</dbReference>
<dbReference type="PANTHER" id="PTHR11778">
    <property type="entry name" value="SERYL-TRNA SYNTHETASE"/>
    <property type="match status" value="1"/>
</dbReference>
<dbReference type="InterPro" id="IPR002317">
    <property type="entry name" value="Ser-tRNA-ligase_type_1"/>
</dbReference>
<evidence type="ECO:0000313" key="3">
    <source>
        <dbReference type="EMBL" id="ODQ60409.1"/>
    </source>
</evidence>
<dbReference type="PRINTS" id="PR00981">
    <property type="entry name" value="TRNASYNTHSER"/>
</dbReference>
<dbReference type="Gene3D" id="3.30.930.10">
    <property type="entry name" value="Bira Bifunctional Protein, Domain 2"/>
    <property type="match status" value="2"/>
</dbReference>
<organism evidence="3 4">
    <name type="scientific">Wickerhamomyces anomalus (strain ATCC 58044 / CBS 1984 / NCYC 433 / NRRL Y-366-8)</name>
    <name type="common">Yeast</name>
    <name type="synonym">Hansenula anomala</name>
    <dbReference type="NCBI Taxonomy" id="683960"/>
    <lineage>
        <taxon>Eukaryota</taxon>
        <taxon>Fungi</taxon>
        <taxon>Dikarya</taxon>
        <taxon>Ascomycota</taxon>
        <taxon>Saccharomycotina</taxon>
        <taxon>Saccharomycetes</taxon>
        <taxon>Phaffomycetales</taxon>
        <taxon>Wickerhamomycetaceae</taxon>
        <taxon>Wickerhamomyces</taxon>
    </lineage>
</organism>